<dbReference type="InterPro" id="IPR029391">
    <property type="entry name" value="CSN9_metazoa"/>
</dbReference>
<dbReference type="Ensembl" id="ENSSTUT00000110541.1">
    <property type="protein sequence ID" value="ENSSTUP00000103054.1"/>
    <property type="gene ID" value="ENSSTUG00000046062.1"/>
</dbReference>
<evidence type="ECO:0000256" key="2">
    <source>
        <dbReference type="ARBA" id="ARBA00014874"/>
    </source>
</evidence>
<keyword evidence="3" id="KW-0736">Signalosome</keyword>
<dbReference type="InParanoid" id="A0A674E5G1"/>
<sequence>MKPGVDEIFPEGAGSYVDLVEVFGGSTELLMDLAANEKAVHADFFNVSKTVFNDVFEASFV</sequence>
<reference evidence="4" key="2">
    <citation type="submission" date="2025-09" db="UniProtKB">
        <authorList>
            <consortium name="Ensembl"/>
        </authorList>
    </citation>
    <scope>IDENTIFICATION</scope>
</reference>
<dbReference type="GO" id="GO:0008180">
    <property type="term" value="C:COP9 signalosome"/>
    <property type="evidence" value="ECO:0007669"/>
    <property type="project" value="UniProtKB-KW"/>
</dbReference>
<evidence type="ECO:0000256" key="1">
    <source>
        <dbReference type="ARBA" id="ARBA00009162"/>
    </source>
</evidence>
<name>A0A674E5G1_SALTR</name>
<proteinExistence type="inferred from homology"/>
<dbReference type="AlphaFoldDB" id="A0A674E5G1"/>
<dbReference type="OMA" id="MKPGVDE"/>
<organism evidence="4 5">
    <name type="scientific">Salmo trutta</name>
    <name type="common">Brown trout</name>
    <dbReference type="NCBI Taxonomy" id="8032"/>
    <lineage>
        <taxon>Eukaryota</taxon>
        <taxon>Metazoa</taxon>
        <taxon>Chordata</taxon>
        <taxon>Craniata</taxon>
        <taxon>Vertebrata</taxon>
        <taxon>Euteleostomi</taxon>
        <taxon>Actinopterygii</taxon>
        <taxon>Neopterygii</taxon>
        <taxon>Teleostei</taxon>
        <taxon>Protacanthopterygii</taxon>
        <taxon>Salmoniformes</taxon>
        <taxon>Salmonidae</taxon>
        <taxon>Salmoninae</taxon>
        <taxon>Salmo</taxon>
    </lineage>
</organism>
<comment type="similarity">
    <text evidence="1">Belongs to the CSN9 family.</text>
</comment>
<accession>A0A674E5G1</accession>
<dbReference type="PANTHER" id="PTHR28562">
    <property type="entry name" value="COP9 SIGNALOSOME COMPLEX SUBUNIT 9"/>
    <property type="match status" value="1"/>
</dbReference>
<evidence type="ECO:0000313" key="5">
    <source>
        <dbReference type="Proteomes" id="UP000472277"/>
    </source>
</evidence>
<dbReference type="Pfam" id="PF15004">
    <property type="entry name" value="MYEOV2"/>
    <property type="match status" value="1"/>
</dbReference>
<reference evidence="4" key="1">
    <citation type="submission" date="2025-08" db="UniProtKB">
        <authorList>
            <consortium name="Ensembl"/>
        </authorList>
    </citation>
    <scope>IDENTIFICATION</scope>
</reference>
<evidence type="ECO:0000256" key="3">
    <source>
        <dbReference type="ARBA" id="ARBA00022790"/>
    </source>
</evidence>
<dbReference type="GeneTree" id="ENSGT00980000198875"/>
<dbReference type="Proteomes" id="UP000472277">
    <property type="component" value="Chromosome 21"/>
</dbReference>
<protein>
    <recommendedName>
        <fullName evidence="2">COP9 signalosome complex subunit 9</fullName>
    </recommendedName>
</protein>
<evidence type="ECO:0000313" key="4">
    <source>
        <dbReference type="Ensembl" id="ENSSTUP00000103054.1"/>
    </source>
</evidence>
<keyword evidence="5" id="KW-1185">Reference proteome</keyword>